<comment type="caution">
    <text evidence="1">The sequence shown here is derived from an EMBL/GenBank/DDBJ whole genome shotgun (WGS) entry which is preliminary data.</text>
</comment>
<proteinExistence type="predicted"/>
<protein>
    <submittedName>
        <fullName evidence="1">Uncharacterized protein</fullName>
    </submittedName>
</protein>
<organism evidence="1">
    <name type="scientific">Desulfatirhabdium butyrativorans</name>
    <dbReference type="NCBI Taxonomy" id="340467"/>
    <lineage>
        <taxon>Bacteria</taxon>
        <taxon>Pseudomonadati</taxon>
        <taxon>Thermodesulfobacteriota</taxon>
        <taxon>Desulfobacteria</taxon>
        <taxon>Desulfobacterales</taxon>
        <taxon>Desulfatirhabdiaceae</taxon>
        <taxon>Desulfatirhabdium</taxon>
    </lineage>
</organism>
<dbReference type="AlphaFoldDB" id="A0A7C4ML20"/>
<evidence type="ECO:0000313" key="1">
    <source>
        <dbReference type="EMBL" id="HGU31950.1"/>
    </source>
</evidence>
<dbReference type="EMBL" id="DSUH01000079">
    <property type="protein sequence ID" value="HGU31950.1"/>
    <property type="molecule type" value="Genomic_DNA"/>
</dbReference>
<sequence length="77" mass="9011">METIWDYHPTDDELKRLAVYDVEYYHTMASQDSHLKKIIGLIGLRGGSVAEQMMYVNRINDPVERLEWTLLLNEIGD</sequence>
<accession>A0A7C4ML20</accession>
<name>A0A7C4ML20_9BACT</name>
<gene>
    <name evidence="1" type="ORF">ENS29_03730</name>
</gene>
<reference evidence="1" key="1">
    <citation type="journal article" date="2020" name="mSystems">
        <title>Genome- and Community-Level Interaction Insights into Carbon Utilization and Element Cycling Functions of Hydrothermarchaeota in Hydrothermal Sediment.</title>
        <authorList>
            <person name="Zhou Z."/>
            <person name="Liu Y."/>
            <person name="Xu W."/>
            <person name="Pan J."/>
            <person name="Luo Z.H."/>
            <person name="Li M."/>
        </authorList>
    </citation>
    <scope>NUCLEOTIDE SEQUENCE [LARGE SCALE GENOMIC DNA]</scope>
    <source>
        <strain evidence="1">SpSt-477</strain>
    </source>
</reference>